<dbReference type="PANTHER" id="PTHR47424">
    <property type="entry name" value="REGULATORY PROTEIN GAL4"/>
    <property type="match status" value="1"/>
</dbReference>
<keyword evidence="4" id="KW-0539">Nucleus</keyword>
<sequence length="434" mass="49488">MLAIAECFCAPGAGSYEIRPGWSLFLRGCKLIQHRSPLRHIDFHLIQYYALSSEYLMQSELLYDASRAVSTAAQLAMRARLNEERVWNTLPEQDIKNRKRLWWTIYFLDRKISQRTGSPYVIRDTEIALSEFVQGPTTKTDRYMQVLVDLGKLWSLIWDTFFAASAPKPQDWKEVELMDTRILMVQRELASELSWDTNLLNRVYMAQEEQEPCVRRRLAIFIRLNLLRLTIRQNPIQKHQGTRCYSICVSLASETVEAIAAFTESCQSVIPCGFFFCTALLECIYHLILCMQTIPTEKEYEASVQSFRLAYQLLERFSQVLDTAERALRALNSVISLAAITNSHSPDQGSSPLCQSEQAPAVNLNFNVPETIDFFDPTSWQIDDIPLDVVALISSMGDNPVDDTALGGNREQSPAPDSYIWDCEYGVASTIMNV</sequence>
<comment type="caution">
    <text evidence="6">The sequence shown here is derived from an EMBL/GenBank/DDBJ whole genome shotgun (WGS) entry which is preliminary data.</text>
</comment>
<keyword evidence="7" id="KW-1185">Reference proteome</keyword>
<dbReference type="GO" id="GO:0008270">
    <property type="term" value="F:zinc ion binding"/>
    <property type="evidence" value="ECO:0007669"/>
    <property type="project" value="InterPro"/>
</dbReference>
<dbReference type="GO" id="GO:0000978">
    <property type="term" value="F:RNA polymerase II cis-regulatory region sequence-specific DNA binding"/>
    <property type="evidence" value="ECO:0007669"/>
    <property type="project" value="TreeGrafter"/>
</dbReference>
<dbReference type="Proteomes" id="UP001216150">
    <property type="component" value="Unassembled WGS sequence"/>
</dbReference>
<name>A0AAD6H0B7_9EURO</name>
<evidence type="ECO:0000256" key="1">
    <source>
        <dbReference type="ARBA" id="ARBA00023015"/>
    </source>
</evidence>
<organism evidence="6 7">
    <name type="scientific">Penicillium hetheringtonii</name>
    <dbReference type="NCBI Taxonomy" id="911720"/>
    <lineage>
        <taxon>Eukaryota</taxon>
        <taxon>Fungi</taxon>
        <taxon>Dikarya</taxon>
        <taxon>Ascomycota</taxon>
        <taxon>Pezizomycotina</taxon>
        <taxon>Eurotiomycetes</taxon>
        <taxon>Eurotiomycetidae</taxon>
        <taxon>Eurotiales</taxon>
        <taxon>Aspergillaceae</taxon>
        <taxon>Penicillium</taxon>
    </lineage>
</organism>
<dbReference type="GO" id="GO:0005634">
    <property type="term" value="C:nucleus"/>
    <property type="evidence" value="ECO:0007669"/>
    <property type="project" value="TreeGrafter"/>
</dbReference>
<dbReference type="AlphaFoldDB" id="A0AAD6H0B7"/>
<accession>A0AAD6H0B7</accession>
<dbReference type="GO" id="GO:0000981">
    <property type="term" value="F:DNA-binding transcription factor activity, RNA polymerase II-specific"/>
    <property type="evidence" value="ECO:0007669"/>
    <property type="project" value="TreeGrafter"/>
</dbReference>
<evidence type="ECO:0000256" key="4">
    <source>
        <dbReference type="ARBA" id="ARBA00023242"/>
    </source>
</evidence>
<gene>
    <name evidence="6" type="ORF">N7450_000286</name>
</gene>
<evidence type="ECO:0000256" key="3">
    <source>
        <dbReference type="ARBA" id="ARBA00023163"/>
    </source>
</evidence>
<dbReference type="InterPro" id="IPR051127">
    <property type="entry name" value="Fungal_SecMet_Regulators"/>
</dbReference>
<dbReference type="PANTHER" id="PTHR47424:SF3">
    <property type="entry name" value="REGULATORY PROTEIN GAL4"/>
    <property type="match status" value="1"/>
</dbReference>
<evidence type="ECO:0000256" key="2">
    <source>
        <dbReference type="ARBA" id="ARBA00023125"/>
    </source>
</evidence>
<keyword evidence="2" id="KW-0238">DNA-binding</keyword>
<keyword evidence="3" id="KW-0804">Transcription</keyword>
<evidence type="ECO:0000313" key="7">
    <source>
        <dbReference type="Proteomes" id="UP001216150"/>
    </source>
</evidence>
<feature type="domain" description="Xylanolytic transcriptional activator regulatory" evidence="5">
    <location>
        <begin position="65"/>
        <end position="138"/>
    </location>
</feature>
<dbReference type="GO" id="GO:0006351">
    <property type="term" value="P:DNA-templated transcription"/>
    <property type="evidence" value="ECO:0007669"/>
    <property type="project" value="InterPro"/>
</dbReference>
<dbReference type="SMART" id="SM00906">
    <property type="entry name" value="Fungal_trans"/>
    <property type="match status" value="1"/>
</dbReference>
<reference evidence="6 7" key="1">
    <citation type="journal article" date="2023" name="IMA Fungus">
        <title>Comparative genomic study of the Penicillium genus elucidates a diverse pangenome and 15 lateral gene transfer events.</title>
        <authorList>
            <person name="Petersen C."/>
            <person name="Sorensen T."/>
            <person name="Nielsen M.R."/>
            <person name="Sondergaard T.E."/>
            <person name="Sorensen J.L."/>
            <person name="Fitzpatrick D.A."/>
            <person name="Frisvad J.C."/>
            <person name="Nielsen K.L."/>
        </authorList>
    </citation>
    <scope>NUCLEOTIDE SEQUENCE [LARGE SCALE GENOMIC DNA]</scope>
    <source>
        <strain evidence="6 7">IBT 29057</strain>
    </source>
</reference>
<proteinExistence type="predicted"/>
<dbReference type="Pfam" id="PF04082">
    <property type="entry name" value="Fungal_trans"/>
    <property type="match status" value="1"/>
</dbReference>
<dbReference type="CDD" id="cd12148">
    <property type="entry name" value="fungal_TF_MHR"/>
    <property type="match status" value="1"/>
</dbReference>
<keyword evidence="1" id="KW-0805">Transcription regulation</keyword>
<protein>
    <recommendedName>
        <fullName evidence="5">Xylanolytic transcriptional activator regulatory domain-containing protein</fullName>
    </recommendedName>
</protein>
<evidence type="ECO:0000259" key="5">
    <source>
        <dbReference type="SMART" id="SM00906"/>
    </source>
</evidence>
<evidence type="ECO:0000313" key="6">
    <source>
        <dbReference type="EMBL" id="KAJ5599219.1"/>
    </source>
</evidence>
<dbReference type="EMBL" id="JAQJAC010000001">
    <property type="protein sequence ID" value="KAJ5599219.1"/>
    <property type="molecule type" value="Genomic_DNA"/>
</dbReference>
<dbReference type="InterPro" id="IPR007219">
    <property type="entry name" value="XnlR_reg_dom"/>
</dbReference>
<dbReference type="GO" id="GO:0000435">
    <property type="term" value="P:positive regulation of transcription from RNA polymerase II promoter by galactose"/>
    <property type="evidence" value="ECO:0007669"/>
    <property type="project" value="TreeGrafter"/>
</dbReference>